<feature type="transmembrane region" description="Helical" evidence="7">
    <location>
        <begin position="124"/>
        <end position="145"/>
    </location>
</feature>
<feature type="transmembrane region" description="Helical" evidence="7">
    <location>
        <begin position="221"/>
        <end position="239"/>
    </location>
</feature>
<comment type="subcellular location">
    <subcellularLocation>
        <location evidence="1">Cell membrane</location>
        <topology evidence="1">Multi-pass membrane protein</topology>
    </subcellularLocation>
</comment>
<dbReference type="STRING" id="1291742.LOOC260_106770"/>
<proteinExistence type="inferred from homology"/>
<dbReference type="KEGG" id="lho:LOOC260_106770"/>
<feature type="transmembrane region" description="Helical" evidence="7">
    <location>
        <begin position="85"/>
        <end position="104"/>
    </location>
</feature>
<dbReference type="HOGENOM" id="CLU_047714_0_0_9"/>
<feature type="transmembrane region" description="Helical" evidence="7">
    <location>
        <begin position="44"/>
        <end position="65"/>
    </location>
</feature>
<dbReference type="Pfam" id="PF01757">
    <property type="entry name" value="Acyl_transf_3"/>
    <property type="match status" value="1"/>
</dbReference>
<feature type="transmembrane region" description="Helical" evidence="7">
    <location>
        <begin position="190"/>
        <end position="209"/>
    </location>
</feature>
<evidence type="ECO:0000256" key="3">
    <source>
        <dbReference type="ARBA" id="ARBA00022475"/>
    </source>
</evidence>
<dbReference type="RefSeq" id="WP_041093020.1">
    <property type="nucleotide sequence ID" value="NZ_AP014680.1"/>
</dbReference>
<evidence type="ECO:0000256" key="7">
    <source>
        <dbReference type="SAM" id="Phobius"/>
    </source>
</evidence>
<feature type="transmembrane region" description="Helical" evidence="7">
    <location>
        <begin position="7"/>
        <end position="32"/>
    </location>
</feature>
<dbReference type="PANTHER" id="PTHR40074:SF2">
    <property type="entry name" value="O-ACETYLTRANSFERASE WECH"/>
    <property type="match status" value="1"/>
</dbReference>
<feature type="transmembrane region" description="Helical" evidence="7">
    <location>
        <begin position="157"/>
        <end position="178"/>
    </location>
</feature>
<feature type="transmembrane region" description="Helical" evidence="7">
    <location>
        <begin position="280"/>
        <end position="302"/>
    </location>
</feature>
<evidence type="ECO:0000259" key="8">
    <source>
        <dbReference type="Pfam" id="PF01757"/>
    </source>
</evidence>
<gene>
    <name evidence="9" type="ORF">LOOC260_106770</name>
</gene>
<evidence type="ECO:0000256" key="1">
    <source>
        <dbReference type="ARBA" id="ARBA00004651"/>
    </source>
</evidence>
<dbReference type="EMBL" id="AP014680">
    <property type="protein sequence ID" value="BAP85233.1"/>
    <property type="molecule type" value="Genomic_DNA"/>
</dbReference>
<evidence type="ECO:0000256" key="6">
    <source>
        <dbReference type="ARBA" id="ARBA00023136"/>
    </source>
</evidence>
<dbReference type="PANTHER" id="PTHR40074">
    <property type="entry name" value="O-ACETYLTRANSFERASE WECH"/>
    <property type="match status" value="1"/>
</dbReference>
<evidence type="ECO:0000256" key="4">
    <source>
        <dbReference type="ARBA" id="ARBA00022692"/>
    </source>
</evidence>
<dbReference type="GO" id="GO:0005886">
    <property type="term" value="C:plasma membrane"/>
    <property type="evidence" value="ECO:0007669"/>
    <property type="project" value="UniProtKB-SubCell"/>
</dbReference>
<keyword evidence="9" id="KW-0808">Transferase</keyword>
<feature type="transmembrane region" description="Helical" evidence="7">
    <location>
        <begin position="251"/>
        <end position="268"/>
    </location>
</feature>
<feature type="transmembrane region" description="Helical" evidence="7">
    <location>
        <begin position="314"/>
        <end position="334"/>
    </location>
</feature>
<dbReference type="InterPro" id="IPR002656">
    <property type="entry name" value="Acyl_transf_3_dom"/>
</dbReference>
<reference evidence="9 10" key="1">
    <citation type="submission" date="2014-11" db="EMBL/GenBank/DDBJ databases">
        <title>Complete genome sequence and analysis of Lactobacillus hokkaidonensis LOOC260T.</title>
        <authorList>
            <person name="Tanizawa Y."/>
            <person name="Tohno M."/>
            <person name="Kaminuma E."/>
            <person name="Nakamura Y."/>
            <person name="Arita M."/>
        </authorList>
    </citation>
    <scope>NUCLEOTIDE SEQUENCE [LARGE SCALE GENOMIC DNA]</scope>
    <source>
        <strain evidence="9 10">LOOC260</strain>
    </source>
</reference>
<keyword evidence="3" id="KW-1003">Cell membrane</keyword>
<dbReference type="Proteomes" id="UP000031620">
    <property type="component" value="Chromosome"/>
</dbReference>
<dbReference type="GO" id="GO:0016413">
    <property type="term" value="F:O-acetyltransferase activity"/>
    <property type="evidence" value="ECO:0007669"/>
    <property type="project" value="TreeGrafter"/>
</dbReference>
<name>A0A0A1GWL1_9LACO</name>
<evidence type="ECO:0000313" key="9">
    <source>
        <dbReference type="EMBL" id="BAP85233.1"/>
    </source>
</evidence>
<keyword evidence="5 7" id="KW-1133">Transmembrane helix</keyword>
<dbReference type="GO" id="GO:0009246">
    <property type="term" value="P:enterobacterial common antigen biosynthetic process"/>
    <property type="evidence" value="ECO:0007669"/>
    <property type="project" value="TreeGrafter"/>
</dbReference>
<accession>A0A0A1GWL1</accession>
<keyword evidence="4 7" id="KW-0812">Transmembrane</keyword>
<keyword evidence="9" id="KW-0012">Acyltransferase</keyword>
<evidence type="ECO:0000313" key="10">
    <source>
        <dbReference type="Proteomes" id="UP000031620"/>
    </source>
</evidence>
<feature type="domain" description="Acyltransferase 3" evidence="8">
    <location>
        <begin position="7"/>
        <end position="330"/>
    </location>
</feature>
<protein>
    <submittedName>
        <fullName evidence="9">Acyltransferase</fullName>
    </submittedName>
</protein>
<keyword evidence="6 7" id="KW-0472">Membrane</keyword>
<evidence type="ECO:0000256" key="2">
    <source>
        <dbReference type="ARBA" id="ARBA00007400"/>
    </source>
</evidence>
<organism evidence="9 10">
    <name type="scientific">Paucilactobacillus hokkaidonensis JCM 18461</name>
    <dbReference type="NCBI Taxonomy" id="1291742"/>
    <lineage>
        <taxon>Bacteria</taxon>
        <taxon>Bacillati</taxon>
        <taxon>Bacillota</taxon>
        <taxon>Bacilli</taxon>
        <taxon>Lactobacillales</taxon>
        <taxon>Lactobacillaceae</taxon>
        <taxon>Paucilactobacillus</taxon>
    </lineage>
</organism>
<sequence length="345" mass="40532">MSKKRFVYIDIVNIIATFFVLELHSSQAFFYVKSSSSIYLQTKLIQIIFIPAVLLFFMISGAMLLDYRNRQSTITFLKKRFFRVVIPLFSWSVIWYVFDIFWAANPGPMRHLDPSLIDFIKGLFLNNINNIFWFFYIIIALYLVTPIFSQLAVSKKYNLLFAVVCVYFFVNCILVFFVQIFKINIDLENVVQPLMSSSYLGYFLLGYLIHKNYFNVKQENLFMVFGFLSLMIALFFGFYAPSLKTTSTTGLLVFLYSAALMICIKRISGRIIFSEKWVRLLTRISATNLGVYLMHPFFIKLFDKIFFINENNWIHIYLFPFLVYIVCVGVTLMGKKIPIVKYIFP</sequence>
<dbReference type="AlphaFoldDB" id="A0A0A1GWL1"/>
<evidence type="ECO:0000256" key="5">
    <source>
        <dbReference type="ARBA" id="ARBA00022989"/>
    </source>
</evidence>
<comment type="similarity">
    <text evidence="2">Belongs to the acyltransferase 3 family.</text>
</comment>